<comment type="caution">
    <text evidence="1">The sequence shown here is derived from an EMBL/GenBank/DDBJ whole genome shotgun (WGS) entry which is preliminary data.</text>
</comment>
<proteinExistence type="predicted"/>
<dbReference type="PANTHER" id="PTHR34129:SF1">
    <property type="entry name" value="DUF952 DOMAIN-CONTAINING PROTEIN"/>
    <property type="match status" value="1"/>
</dbReference>
<dbReference type="RefSeq" id="WP_310456374.1">
    <property type="nucleotide sequence ID" value="NZ_JAVKPH010000004.1"/>
</dbReference>
<dbReference type="EMBL" id="JAVKPH010000004">
    <property type="protein sequence ID" value="MDR5651901.1"/>
    <property type="molecule type" value="Genomic_DNA"/>
</dbReference>
<evidence type="ECO:0000313" key="2">
    <source>
        <dbReference type="Proteomes" id="UP001247754"/>
    </source>
</evidence>
<dbReference type="Gene3D" id="3.20.170.20">
    <property type="entry name" value="Protein of unknown function DUF952"/>
    <property type="match status" value="1"/>
</dbReference>
<organism evidence="1 2">
    <name type="scientific">Ruixingdingia sedimenti</name>
    <dbReference type="NCBI Taxonomy" id="3073604"/>
    <lineage>
        <taxon>Bacteria</taxon>
        <taxon>Pseudomonadati</taxon>
        <taxon>Pseudomonadota</taxon>
        <taxon>Alphaproteobacteria</taxon>
        <taxon>Rhodobacterales</taxon>
        <taxon>Paracoccaceae</taxon>
        <taxon>Ruixingdingia</taxon>
    </lineage>
</organism>
<evidence type="ECO:0000313" key="1">
    <source>
        <dbReference type="EMBL" id="MDR5651901.1"/>
    </source>
</evidence>
<sequence length="112" mass="12077">MLIYKIFRRPEWDALRAAGETAGAPVDLADGFIHFSTAAQVAETAARHFAQESDLVLVAVSSAALGPALKWEPSRGGALFPHLYRPLRLADVVWDKSLPLGATGHIFPEGLL</sequence>
<dbReference type="InterPro" id="IPR009297">
    <property type="entry name" value="DUF952"/>
</dbReference>
<protein>
    <submittedName>
        <fullName evidence="1">DUF952 domain-containing protein</fullName>
    </submittedName>
</protein>
<keyword evidence="2" id="KW-1185">Reference proteome</keyword>
<gene>
    <name evidence="1" type="ORF">RGD00_04760</name>
</gene>
<dbReference type="PANTHER" id="PTHR34129">
    <property type="entry name" value="BLR1139 PROTEIN"/>
    <property type="match status" value="1"/>
</dbReference>
<reference evidence="1 2" key="1">
    <citation type="submission" date="2023-09" db="EMBL/GenBank/DDBJ databases">
        <title>Xinfangfangia sedmenti sp. nov., isolated the sedment.</title>
        <authorList>
            <person name="Xu L."/>
        </authorList>
    </citation>
    <scope>NUCLEOTIDE SEQUENCE [LARGE SCALE GENOMIC DNA]</scope>
    <source>
        <strain evidence="1 2">LG-4</strain>
    </source>
</reference>
<dbReference type="SUPFAM" id="SSF56399">
    <property type="entry name" value="ADP-ribosylation"/>
    <property type="match status" value="1"/>
</dbReference>
<name>A0ABU1F4U8_9RHOB</name>
<dbReference type="Pfam" id="PF06108">
    <property type="entry name" value="DUF952"/>
    <property type="match status" value="1"/>
</dbReference>
<accession>A0ABU1F4U8</accession>
<dbReference type="Proteomes" id="UP001247754">
    <property type="component" value="Unassembled WGS sequence"/>
</dbReference>